<evidence type="ECO:0000256" key="3">
    <source>
        <dbReference type="ARBA" id="ARBA00022842"/>
    </source>
</evidence>
<evidence type="ECO:0000256" key="2">
    <source>
        <dbReference type="ARBA" id="ARBA00022801"/>
    </source>
</evidence>
<sequence>MTQSLYVFDLDDTLIDGDSAMLWHQYLVEHAIIQDPDFLAEDQRLMSLYAKGKLDMQQYLDFATAPLTKIKHADLAVLADNFTQQCIAPLVFPQAKDLLDNLQQSNTTVVLISATVDYLVQAIAKMLGIKHAYGIQLESNHSYLQSQIKGIATYREGKVTCLEQWLELHPSYKEHHIVFYSDSINDKPMCLRADSTFVVNPCPQLAVAAHINGWPALNWAL</sequence>
<keyword evidence="5" id="KW-1185">Reference proteome</keyword>
<gene>
    <name evidence="4" type="ORF">VEZ01S_28_00330</name>
</gene>
<dbReference type="EMBL" id="BATM01000028">
    <property type="protein sequence ID" value="GAD80250.1"/>
    <property type="molecule type" value="Genomic_DNA"/>
</dbReference>
<dbReference type="InterPro" id="IPR036412">
    <property type="entry name" value="HAD-like_sf"/>
</dbReference>
<evidence type="ECO:0000256" key="1">
    <source>
        <dbReference type="ARBA" id="ARBA00022723"/>
    </source>
</evidence>
<dbReference type="Gene3D" id="3.40.50.1000">
    <property type="entry name" value="HAD superfamily/HAD-like"/>
    <property type="match status" value="1"/>
</dbReference>
<evidence type="ECO:0000313" key="4">
    <source>
        <dbReference type="EMBL" id="GAD80250.1"/>
    </source>
</evidence>
<dbReference type="NCBIfam" id="TIGR01490">
    <property type="entry name" value="HAD-SF-IB-hyp1"/>
    <property type="match status" value="1"/>
</dbReference>
<reference evidence="4 5" key="1">
    <citation type="submission" date="2013-09" db="EMBL/GenBank/DDBJ databases">
        <title>Whole genome shotgun sequence of Vibrio ezurae NBRC 102218.</title>
        <authorList>
            <person name="Yoshida I."/>
            <person name="Hosoyama A."/>
            <person name="Numata M."/>
            <person name="Hashimoto M."/>
            <person name="Hosoyama Y."/>
            <person name="Tsuchikane K."/>
            <person name="Noguchi M."/>
            <person name="Hirakata S."/>
            <person name="Ichikawa N."/>
            <person name="Ohji S."/>
            <person name="Yamazoe A."/>
            <person name="Fujita N."/>
        </authorList>
    </citation>
    <scope>NUCLEOTIDE SEQUENCE [LARGE SCALE GENOMIC DNA]</scope>
    <source>
        <strain evidence="4 5">NBRC 102218</strain>
    </source>
</reference>
<dbReference type="GO" id="GO:0016787">
    <property type="term" value="F:hydrolase activity"/>
    <property type="evidence" value="ECO:0007669"/>
    <property type="project" value="UniProtKB-KW"/>
</dbReference>
<organism evidence="4 5">
    <name type="scientific">Vibrio ezurae NBRC 102218</name>
    <dbReference type="NCBI Taxonomy" id="1219080"/>
    <lineage>
        <taxon>Bacteria</taxon>
        <taxon>Pseudomonadati</taxon>
        <taxon>Pseudomonadota</taxon>
        <taxon>Gammaproteobacteria</taxon>
        <taxon>Vibrionales</taxon>
        <taxon>Vibrionaceae</taxon>
        <taxon>Vibrio</taxon>
    </lineage>
</organism>
<dbReference type="PANTHER" id="PTHR43344">
    <property type="entry name" value="PHOSPHOSERINE PHOSPHATASE"/>
    <property type="match status" value="1"/>
</dbReference>
<dbReference type="SUPFAM" id="SSF56784">
    <property type="entry name" value="HAD-like"/>
    <property type="match status" value="1"/>
</dbReference>
<dbReference type="InterPro" id="IPR006385">
    <property type="entry name" value="HAD_hydro_SerB1"/>
</dbReference>
<dbReference type="GO" id="GO:0046872">
    <property type="term" value="F:metal ion binding"/>
    <property type="evidence" value="ECO:0007669"/>
    <property type="project" value="UniProtKB-KW"/>
</dbReference>
<comment type="caution">
    <text evidence="4">The sequence shown here is derived from an EMBL/GenBank/DDBJ whole genome shotgun (WGS) entry which is preliminary data.</text>
</comment>
<dbReference type="Pfam" id="PF12710">
    <property type="entry name" value="HAD"/>
    <property type="match status" value="1"/>
</dbReference>
<dbReference type="InterPro" id="IPR050582">
    <property type="entry name" value="HAD-like_SerB"/>
</dbReference>
<dbReference type="STRING" id="1219080.VEZ01S_28_00330"/>
<evidence type="ECO:0000313" key="5">
    <source>
        <dbReference type="Proteomes" id="UP000016562"/>
    </source>
</evidence>
<keyword evidence="1" id="KW-0479">Metal-binding</keyword>
<dbReference type="PANTHER" id="PTHR43344:SF13">
    <property type="entry name" value="PHOSPHATASE RV3661-RELATED"/>
    <property type="match status" value="1"/>
</dbReference>
<dbReference type="Gene3D" id="1.20.1440.100">
    <property type="entry name" value="SG protein - dephosphorylation function"/>
    <property type="match status" value="1"/>
</dbReference>
<keyword evidence="2 4" id="KW-0378">Hydrolase</keyword>
<dbReference type="CDD" id="cd02612">
    <property type="entry name" value="HAD_PGPPase"/>
    <property type="match status" value="1"/>
</dbReference>
<dbReference type="AlphaFoldDB" id="U3B2R6"/>
<dbReference type="Proteomes" id="UP000016562">
    <property type="component" value="Unassembled WGS sequence"/>
</dbReference>
<keyword evidence="3" id="KW-0460">Magnesium</keyword>
<dbReference type="NCBIfam" id="TIGR01488">
    <property type="entry name" value="HAD-SF-IB"/>
    <property type="match status" value="1"/>
</dbReference>
<dbReference type="RefSeq" id="WP_021713958.1">
    <property type="nucleotide sequence ID" value="NZ_BATM01000028.1"/>
</dbReference>
<dbReference type="InterPro" id="IPR023214">
    <property type="entry name" value="HAD_sf"/>
</dbReference>
<proteinExistence type="predicted"/>
<protein>
    <submittedName>
        <fullName evidence="4">Putative hydrolase</fullName>
    </submittedName>
</protein>
<name>U3B2R6_9VIBR</name>
<accession>U3B2R6</accession>
<dbReference type="eggNOG" id="COG0560">
    <property type="taxonomic scope" value="Bacteria"/>
</dbReference>
<dbReference type="OrthoDB" id="9784466at2"/>